<comment type="cofactor">
    <cofactor evidence="1 6">
        <name>heme</name>
        <dbReference type="ChEBI" id="CHEBI:30413"/>
    </cofactor>
</comment>
<dbReference type="EMBL" id="BSYO01000022">
    <property type="protein sequence ID" value="GMH20873.1"/>
    <property type="molecule type" value="Genomic_DNA"/>
</dbReference>
<reference evidence="7" key="1">
    <citation type="submission" date="2023-05" db="EMBL/GenBank/DDBJ databases">
        <title>Nepenthes gracilis genome sequencing.</title>
        <authorList>
            <person name="Fukushima K."/>
        </authorList>
    </citation>
    <scope>NUCLEOTIDE SEQUENCE</scope>
    <source>
        <strain evidence="7">SING2019-196</strain>
    </source>
</reference>
<feature type="binding site" description="axial binding residue" evidence="6">
    <location>
        <position position="471"/>
    </location>
    <ligand>
        <name>heme</name>
        <dbReference type="ChEBI" id="CHEBI:30413"/>
    </ligand>
    <ligandPart>
        <name>Fe</name>
        <dbReference type="ChEBI" id="CHEBI:18248"/>
    </ligandPart>
</feature>
<evidence type="ECO:0000256" key="5">
    <source>
        <dbReference type="ARBA" id="ARBA00023004"/>
    </source>
</evidence>
<dbReference type="Pfam" id="PF00067">
    <property type="entry name" value="p450"/>
    <property type="match status" value="1"/>
</dbReference>
<evidence type="ECO:0000313" key="7">
    <source>
        <dbReference type="EMBL" id="GMH20873.1"/>
    </source>
</evidence>
<dbReference type="GO" id="GO:0005506">
    <property type="term" value="F:iron ion binding"/>
    <property type="evidence" value="ECO:0007669"/>
    <property type="project" value="InterPro"/>
</dbReference>
<dbReference type="InterPro" id="IPR002401">
    <property type="entry name" value="Cyt_P450_E_grp-I"/>
</dbReference>
<gene>
    <name evidence="7" type="ORF">Nepgr_022715</name>
</gene>
<comment type="caution">
    <text evidence="7">The sequence shown here is derived from an EMBL/GenBank/DDBJ whole genome shotgun (WGS) entry which is preliminary data.</text>
</comment>
<dbReference type="InterPro" id="IPR036396">
    <property type="entry name" value="Cyt_P450_sf"/>
</dbReference>
<keyword evidence="6" id="KW-0349">Heme</keyword>
<name>A0AAD3T0T4_NEPGR</name>
<evidence type="ECO:0000256" key="6">
    <source>
        <dbReference type="PIRSR" id="PIRSR602401-1"/>
    </source>
</evidence>
<dbReference type="AlphaFoldDB" id="A0AAD3T0T4"/>
<keyword evidence="8" id="KW-1185">Reference proteome</keyword>
<dbReference type="GO" id="GO:0004497">
    <property type="term" value="F:monooxygenase activity"/>
    <property type="evidence" value="ECO:0007669"/>
    <property type="project" value="InterPro"/>
</dbReference>
<evidence type="ECO:0000256" key="2">
    <source>
        <dbReference type="ARBA" id="ARBA00010617"/>
    </source>
</evidence>
<evidence type="ECO:0000256" key="1">
    <source>
        <dbReference type="ARBA" id="ARBA00001971"/>
    </source>
</evidence>
<keyword evidence="5 6" id="KW-0408">Iron</keyword>
<dbReference type="PANTHER" id="PTHR24296">
    <property type="entry name" value="CYTOCHROME P450"/>
    <property type="match status" value="1"/>
</dbReference>
<dbReference type="SUPFAM" id="SSF48264">
    <property type="entry name" value="Cytochrome P450"/>
    <property type="match status" value="1"/>
</dbReference>
<evidence type="ECO:0000256" key="4">
    <source>
        <dbReference type="ARBA" id="ARBA00023002"/>
    </source>
</evidence>
<organism evidence="7 8">
    <name type="scientific">Nepenthes gracilis</name>
    <name type="common">Slender pitcher plant</name>
    <dbReference type="NCBI Taxonomy" id="150966"/>
    <lineage>
        <taxon>Eukaryota</taxon>
        <taxon>Viridiplantae</taxon>
        <taxon>Streptophyta</taxon>
        <taxon>Embryophyta</taxon>
        <taxon>Tracheophyta</taxon>
        <taxon>Spermatophyta</taxon>
        <taxon>Magnoliopsida</taxon>
        <taxon>eudicotyledons</taxon>
        <taxon>Gunneridae</taxon>
        <taxon>Pentapetalae</taxon>
        <taxon>Caryophyllales</taxon>
        <taxon>Nepenthaceae</taxon>
        <taxon>Nepenthes</taxon>
    </lineage>
</organism>
<dbReference type="InterPro" id="IPR001128">
    <property type="entry name" value="Cyt_P450"/>
</dbReference>
<dbReference type="CDD" id="cd11064">
    <property type="entry name" value="CYP86A"/>
    <property type="match status" value="1"/>
</dbReference>
<dbReference type="PRINTS" id="PR00463">
    <property type="entry name" value="EP450I"/>
</dbReference>
<keyword evidence="3 6" id="KW-0479">Metal-binding</keyword>
<evidence type="ECO:0000256" key="3">
    <source>
        <dbReference type="ARBA" id="ARBA00022723"/>
    </source>
</evidence>
<dbReference type="PRINTS" id="PR00385">
    <property type="entry name" value="P450"/>
</dbReference>
<comment type="similarity">
    <text evidence="2">Belongs to the cytochrome P450 family.</text>
</comment>
<evidence type="ECO:0008006" key="9">
    <source>
        <dbReference type="Google" id="ProtNLM"/>
    </source>
</evidence>
<accession>A0AAD3T0T4</accession>
<protein>
    <recommendedName>
        <fullName evidence="9">Cytochrome P450</fullName>
    </recommendedName>
</protein>
<keyword evidence="4" id="KW-0560">Oxidoreductase</keyword>
<dbReference type="Proteomes" id="UP001279734">
    <property type="component" value="Unassembled WGS sequence"/>
</dbReference>
<evidence type="ECO:0000313" key="8">
    <source>
        <dbReference type="Proteomes" id="UP001279734"/>
    </source>
</evidence>
<dbReference type="Gene3D" id="1.10.630.10">
    <property type="entry name" value="Cytochrome P450"/>
    <property type="match status" value="1"/>
</dbReference>
<proteinExistence type="inferred from homology"/>
<dbReference type="GO" id="GO:0016705">
    <property type="term" value="F:oxidoreductase activity, acting on paired donors, with incorporation or reduction of molecular oxygen"/>
    <property type="evidence" value="ECO:0007669"/>
    <property type="project" value="InterPro"/>
</dbReference>
<sequence length="529" mass="60566">MFEPHHFSSFLLLLLLLLLPWLLLLLNNKIFSFQKLSPSPSKSHDSRLPSSYPLIGSFFAIRKHLNDPLNWISDTLRSSPSSTFILHVPLGDRQIFTANAANVEHILKTHFENYHKGSTLTSILHDLLGHGIFNTNGHEWKFQRQVASHEFNTKSLRKFVETVVDAEFNHRLIPILSDAAKNGTVLDLQDILKRFAFDNICQIAFGHDPDCLSPSFPECQFAAAFDKAIEISTHRLRSLFPFAWKVERLLNIGSEIKLQKAVSEVREFARKLVRQKKNAMDGQKHNSLPDSNLDLLSRFLKSGLVDEQFVTDIVISFILAGRDTTSSALTWFFWLLSGNPGVEDQILKEITEMNSNGCISEERSVYEEIKHMVYTHASLCESMRLYPPVPIDTKEAVSDDVLPDGTKVKRGMRVIYHPYAMGRSDKLWGEEWPEFRPERWLDRENGVAGKWRFVPRDPYSYPVFQAGPRICLGKEMAFLQMKRLVAGVLRRFRVVPVAENGFEPVYVPYLTAMMKGGFPVKIEERIAMM</sequence>
<dbReference type="GO" id="GO:0020037">
    <property type="term" value="F:heme binding"/>
    <property type="evidence" value="ECO:0007669"/>
    <property type="project" value="InterPro"/>
</dbReference>